<protein>
    <submittedName>
        <fullName evidence="2">Putative disease resistance protein RGA3</fullName>
    </submittedName>
</protein>
<dbReference type="Pfam" id="PF25019">
    <property type="entry name" value="LRR_R13L1-DRL21"/>
    <property type="match status" value="1"/>
</dbReference>
<dbReference type="EMBL" id="QPKB01000001">
    <property type="protein sequence ID" value="RWR73636.1"/>
    <property type="molecule type" value="Genomic_DNA"/>
</dbReference>
<sequence>MVQLRHLEIELTRILTFLPNGLGNLTTLRTLSGFPVGDENRGCKIEELKNLNLLRGRLVIKNLERVLNVNEAREAQLNKKSYLQTLHFDYKYKTDEEWRMTGDGEMQMMEGVFEGLGPLHSNLKRKLRQLPSLGNLSSLKTLEICGTNEVKVVGVEFCGNGAGRGRVFPKLESLTFFQMENWEEWKLTDEYGEVMPSLKELKITNCYKLKALPDRLPRNLREVAVLCVEVTWMPCDDALPLLESLSLGGHVKVELSSFPSLKTLILRNASYETLPSDGWELLESLHTIEIEHCPRLEFLHDGMGQLKSLRSLTIKYCPELKHFPLQYLTTLERLHIDNCPFVKEQLEKEIREDRCSVSHICNIYIDDERIQ</sequence>
<dbReference type="STRING" id="337451.A0A443N544"/>
<reference evidence="2 3" key="1">
    <citation type="journal article" date="2019" name="Nat. Plants">
        <title>Stout camphor tree genome fills gaps in understanding of flowering plant genome evolution.</title>
        <authorList>
            <person name="Chaw S.M."/>
            <person name="Liu Y.C."/>
            <person name="Wu Y.W."/>
            <person name="Wang H.Y."/>
            <person name="Lin C.I."/>
            <person name="Wu C.S."/>
            <person name="Ke H.M."/>
            <person name="Chang L.Y."/>
            <person name="Hsu C.Y."/>
            <person name="Yang H.T."/>
            <person name="Sudianto E."/>
            <person name="Hsu M.H."/>
            <person name="Wu K.P."/>
            <person name="Wang L.N."/>
            <person name="Leebens-Mack J.H."/>
            <person name="Tsai I.J."/>
        </authorList>
    </citation>
    <scope>NUCLEOTIDE SEQUENCE [LARGE SCALE GENOMIC DNA]</scope>
    <source>
        <strain evidence="3">cv. Chaw 1501</strain>
        <tissue evidence="2">Young leaves</tissue>
    </source>
</reference>
<name>A0A443N544_9MAGN</name>
<proteinExistence type="predicted"/>
<dbReference type="AlphaFoldDB" id="A0A443N544"/>
<dbReference type="PANTHER" id="PTHR47186">
    <property type="entry name" value="LEUCINE-RICH REPEAT-CONTAINING PROTEIN 57"/>
    <property type="match status" value="1"/>
</dbReference>
<evidence type="ECO:0000313" key="2">
    <source>
        <dbReference type="EMBL" id="RWR73636.1"/>
    </source>
</evidence>
<dbReference type="Gene3D" id="3.80.10.10">
    <property type="entry name" value="Ribonuclease Inhibitor"/>
    <property type="match status" value="2"/>
</dbReference>
<comment type="caution">
    <text evidence="2">The sequence shown here is derived from an EMBL/GenBank/DDBJ whole genome shotgun (WGS) entry which is preliminary data.</text>
</comment>
<accession>A0A443N544</accession>
<keyword evidence="3" id="KW-1185">Reference proteome</keyword>
<organism evidence="2 3">
    <name type="scientific">Cinnamomum micranthum f. kanehirae</name>
    <dbReference type="NCBI Taxonomy" id="337451"/>
    <lineage>
        <taxon>Eukaryota</taxon>
        <taxon>Viridiplantae</taxon>
        <taxon>Streptophyta</taxon>
        <taxon>Embryophyta</taxon>
        <taxon>Tracheophyta</taxon>
        <taxon>Spermatophyta</taxon>
        <taxon>Magnoliopsida</taxon>
        <taxon>Magnoliidae</taxon>
        <taxon>Laurales</taxon>
        <taxon>Lauraceae</taxon>
        <taxon>Cinnamomum</taxon>
    </lineage>
</organism>
<gene>
    <name evidence="2" type="ORF">CKAN_00193700</name>
</gene>
<dbReference type="InterPro" id="IPR056789">
    <property type="entry name" value="LRR_R13L1-DRL21"/>
</dbReference>
<dbReference type="SUPFAM" id="SSF52058">
    <property type="entry name" value="L domain-like"/>
    <property type="match status" value="1"/>
</dbReference>
<dbReference type="InterPro" id="IPR032675">
    <property type="entry name" value="LRR_dom_sf"/>
</dbReference>
<dbReference type="Proteomes" id="UP000283530">
    <property type="component" value="Unassembled WGS sequence"/>
</dbReference>
<evidence type="ECO:0000313" key="3">
    <source>
        <dbReference type="Proteomes" id="UP000283530"/>
    </source>
</evidence>
<dbReference type="PANTHER" id="PTHR47186:SF30">
    <property type="entry name" value="EF-HAND DOMAIN-CONTAINING PROTEIN"/>
    <property type="match status" value="1"/>
</dbReference>
<feature type="domain" description="R13L1/DRL21-like LRR repeat region" evidence="1">
    <location>
        <begin position="45"/>
        <end position="124"/>
    </location>
</feature>
<dbReference type="OrthoDB" id="2018467at2759"/>
<evidence type="ECO:0000259" key="1">
    <source>
        <dbReference type="Pfam" id="PF25019"/>
    </source>
</evidence>